<dbReference type="Proteomes" id="UP001303760">
    <property type="component" value="Unassembled WGS sequence"/>
</dbReference>
<reference evidence="1" key="1">
    <citation type="journal article" date="2023" name="Mol. Phylogenet. Evol.">
        <title>Genome-scale phylogeny and comparative genomics of the fungal order Sordariales.</title>
        <authorList>
            <person name="Hensen N."/>
            <person name="Bonometti L."/>
            <person name="Westerberg I."/>
            <person name="Brannstrom I.O."/>
            <person name="Guillou S."/>
            <person name="Cros-Aarteil S."/>
            <person name="Calhoun S."/>
            <person name="Haridas S."/>
            <person name="Kuo A."/>
            <person name="Mondo S."/>
            <person name="Pangilinan J."/>
            <person name="Riley R."/>
            <person name="LaButti K."/>
            <person name="Andreopoulos B."/>
            <person name="Lipzen A."/>
            <person name="Chen C."/>
            <person name="Yan M."/>
            <person name="Daum C."/>
            <person name="Ng V."/>
            <person name="Clum A."/>
            <person name="Steindorff A."/>
            <person name="Ohm R.A."/>
            <person name="Martin F."/>
            <person name="Silar P."/>
            <person name="Natvig D.O."/>
            <person name="Lalanne C."/>
            <person name="Gautier V."/>
            <person name="Ament-Velasquez S.L."/>
            <person name="Kruys A."/>
            <person name="Hutchinson M.I."/>
            <person name="Powell A.J."/>
            <person name="Barry K."/>
            <person name="Miller A.N."/>
            <person name="Grigoriev I.V."/>
            <person name="Debuchy R."/>
            <person name="Gladieux P."/>
            <person name="Hiltunen Thoren M."/>
            <person name="Johannesson H."/>
        </authorList>
    </citation>
    <scope>NUCLEOTIDE SEQUENCE</scope>
    <source>
        <strain evidence="1">CBS 532.94</strain>
    </source>
</reference>
<proteinExistence type="predicted"/>
<organism evidence="1 2">
    <name type="scientific">Achaetomium macrosporum</name>
    <dbReference type="NCBI Taxonomy" id="79813"/>
    <lineage>
        <taxon>Eukaryota</taxon>
        <taxon>Fungi</taxon>
        <taxon>Dikarya</taxon>
        <taxon>Ascomycota</taxon>
        <taxon>Pezizomycotina</taxon>
        <taxon>Sordariomycetes</taxon>
        <taxon>Sordariomycetidae</taxon>
        <taxon>Sordariales</taxon>
        <taxon>Chaetomiaceae</taxon>
        <taxon>Achaetomium</taxon>
    </lineage>
</organism>
<reference evidence="1" key="2">
    <citation type="submission" date="2023-05" db="EMBL/GenBank/DDBJ databases">
        <authorList>
            <consortium name="Lawrence Berkeley National Laboratory"/>
            <person name="Steindorff A."/>
            <person name="Hensen N."/>
            <person name="Bonometti L."/>
            <person name="Westerberg I."/>
            <person name="Brannstrom I.O."/>
            <person name="Guillou S."/>
            <person name="Cros-Aarteil S."/>
            <person name="Calhoun S."/>
            <person name="Haridas S."/>
            <person name="Kuo A."/>
            <person name="Mondo S."/>
            <person name="Pangilinan J."/>
            <person name="Riley R."/>
            <person name="Labutti K."/>
            <person name="Andreopoulos B."/>
            <person name="Lipzen A."/>
            <person name="Chen C."/>
            <person name="Yanf M."/>
            <person name="Daum C."/>
            <person name="Ng V."/>
            <person name="Clum A."/>
            <person name="Ohm R."/>
            <person name="Martin F."/>
            <person name="Silar P."/>
            <person name="Natvig D."/>
            <person name="Lalanne C."/>
            <person name="Gautier V."/>
            <person name="Ament-Velasquez S.L."/>
            <person name="Kruys A."/>
            <person name="Hutchinson M.I."/>
            <person name="Powell A.J."/>
            <person name="Barry K."/>
            <person name="Miller A.N."/>
            <person name="Grigoriev I.V."/>
            <person name="Debuchy R."/>
            <person name="Gladieux P."/>
            <person name="Thoren M.H."/>
            <person name="Johannesson H."/>
        </authorList>
    </citation>
    <scope>NUCLEOTIDE SEQUENCE</scope>
    <source>
        <strain evidence="1">CBS 532.94</strain>
    </source>
</reference>
<gene>
    <name evidence="1" type="ORF">C8A03DRAFT_34865</name>
</gene>
<sequence>MVLEEWEHKVLITSSSYRYPEPWLPGQPSSGIFQQPCKADRGLRRLDGDEIFRCVKEIITVRIALSITMSSSSYLAPGSLTEPRPFAEAPIEEYASWTLETMNMEIRLPDGTVTYPRDTMPAIDIKYIQVKHQKDDAKPLTSITTGLISLLPQLTDQKQTG</sequence>
<accession>A0AAN7H6E3</accession>
<dbReference type="EMBL" id="MU860150">
    <property type="protein sequence ID" value="KAK4237211.1"/>
    <property type="molecule type" value="Genomic_DNA"/>
</dbReference>
<evidence type="ECO:0000313" key="1">
    <source>
        <dbReference type="EMBL" id="KAK4237211.1"/>
    </source>
</evidence>
<evidence type="ECO:0000313" key="2">
    <source>
        <dbReference type="Proteomes" id="UP001303760"/>
    </source>
</evidence>
<dbReference type="AlphaFoldDB" id="A0AAN7H6E3"/>
<comment type="caution">
    <text evidence="1">The sequence shown here is derived from an EMBL/GenBank/DDBJ whole genome shotgun (WGS) entry which is preliminary data.</text>
</comment>
<name>A0AAN7H6E3_9PEZI</name>
<keyword evidence="2" id="KW-1185">Reference proteome</keyword>
<protein>
    <submittedName>
        <fullName evidence="1">Uncharacterized protein</fullName>
    </submittedName>
</protein>